<feature type="transmembrane region" description="Helical" evidence="12">
    <location>
        <begin position="44"/>
        <end position="61"/>
    </location>
</feature>
<dbReference type="GO" id="GO:0005886">
    <property type="term" value="C:plasma membrane"/>
    <property type="evidence" value="ECO:0007669"/>
    <property type="project" value="UniProtKB-SubCell"/>
</dbReference>
<evidence type="ECO:0000256" key="1">
    <source>
        <dbReference type="ARBA" id="ARBA00004651"/>
    </source>
</evidence>
<dbReference type="GO" id="GO:0062054">
    <property type="term" value="F:fluoride channel activity"/>
    <property type="evidence" value="ECO:0007669"/>
    <property type="project" value="UniProtKB-UniRule"/>
</dbReference>
<keyword evidence="12" id="KW-0479">Metal-binding</keyword>
<name>A0AAW9R2H7_9GAMM</name>
<comment type="similarity">
    <text evidence="10 12">Belongs to the fluoride channel Fluc/FEX (TC 1.A.43) family.</text>
</comment>
<dbReference type="HAMAP" id="MF_00454">
    <property type="entry name" value="FluC"/>
    <property type="match status" value="1"/>
</dbReference>
<keyword evidence="8 12" id="KW-0472">Membrane</keyword>
<feature type="binding site" evidence="12">
    <location>
        <position position="80"/>
    </location>
    <ligand>
        <name>Na(+)</name>
        <dbReference type="ChEBI" id="CHEBI:29101"/>
        <note>structural</note>
    </ligand>
</feature>
<proteinExistence type="inferred from homology"/>
<comment type="caution">
    <text evidence="13">The sequence shown here is derived from an EMBL/GenBank/DDBJ whole genome shotgun (WGS) entry which is preliminary data.</text>
</comment>
<keyword evidence="2 12" id="KW-1003">Cell membrane</keyword>
<dbReference type="Pfam" id="PF02537">
    <property type="entry name" value="CRCB"/>
    <property type="match status" value="1"/>
</dbReference>
<comment type="activity regulation">
    <text evidence="12">Na(+) is not transported, but it plays an essential structural role and its presence is essential for fluoride channel function.</text>
</comment>
<feature type="binding site" evidence="12">
    <location>
        <position position="83"/>
    </location>
    <ligand>
        <name>Na(+)</name>
        <dbReference type="ChEBI" id="CHEBI:29101"/>
        <note>structural</note>
    </ligand>
</feature>
<evidence type="ECO:0000313" key="14">
    <source>
        <dbReference type="Proteomes" id="UP001364472"/>
    </source>
</evidence>
<reference evidence="13 14" key="1">
    <citation type="journal article" date="2016" name="Antonie Van Leeuwenhoek">
        <title>Denitratimonas tolerans gen. nov., sp. nov., a denitrifying bacterium isolated from a bioreactor for tannery wastewater treatment.</title>
        <authorList>
            <person name="Han S.I."/>
            <person name="Kim J.O."/>
            <person name="Lee Y.R."/>
            <person name="Ekpeghere K.I."/>
            <person name="Koh S.C."/>
            <person name="Whang K.S."/>
        </authorList>
    </citation>
    <scope>NUCLEOTIDE SEQUENCE [LARGE SCALE GENOMIC DNA]</scope>
    <source>
        <strain evidence="13 14">KACC 17565</strain>
    </source>
</reference>
<evidence type="ECO:0000256" key="4">
    <source>
        <dbReference type="ARBA" id="ARBA00022692"/>
    </source>
</evidence>
<keyword evidence="5 12" id="KW-1133">Transmembrane helix</keyword>
<evidence type="ECO:0000256" key="11">
    <source>
        <dbReference type="ARBA" id="ARBA00035585"/>
    </source>
</evidence>
<evidence type="ECO:0000313" key="13">
    <source>
        <dbReference type="EMBL" id="MEJ1248900.1"/>
    </source>
</evidence>
<keyword evidence="4 12" id="KW-0812">Transmembrane</keyword>
<evidence type="ECO:0000256" key="3">
    <source>
        <dbReference type="ARBA" id="ARBA00022519"/>
    </source>
</evidence>
<comment type="function">
    <text evidence="12">Fluoride-specific ion channel. Important for reducing fluoride concentration in the cell, thus reducing its toxicity.</text>
</comment>
<comment type="catalytic activity">
    <reaction evidence="11">
        <text>fluoride(in) = fluoride(out)</text>
        <dbReference type="Rhea" id="RHEA:76159"/>
        <dbReference type="ChEBI" id="CHEBI:17051"/>
    </reaction>
    <physiologicalReaction direction="left-to-right" evidence="11">
        <dbReference type="Rhea" id="RHEA:76160"/>
    </physiologicalReaction>
</comment>
<evidence type="ECO:0000256" key="12">
    <source>
        <dbReference type="HAMAP-Rule" id="MF_00454"/>
    </source>
</evidence>
<gene>
    <name evidence="12" type="primary">fluC</name>
    <name evidence="12" type="synonym">crcB</name>
    <name evidence="13" type="ORF">WB794_04310</name>
</gene>
<dbReference type="RefSeq" id="WP_337334618.1">
    <property type="nucleotide sequence ID" value="NZ_JBBDHC010000004.1"/>
</dbReference>
<dbReference type="PANTHER" id="PTHR28259:SF1">
    <property type="entry name" value="FLUORIDE EXPORT PROTEIN 1-RELATED"/>
    <property type="match status" value="1"/>
</dbReference>
<dbReference type="InterPro" id="IPR003691">
    <property type="entry name" value="FluC"/>
</dbReference>
<dbReference type="EMBL" id="JBBDHC010000004">
    <property type="protein sequence ID" value="MEJ1248900.1"/>
    <property type="molecule type" value="Genomic_DNA"/>
</dbReference>
<evidence type="ECO:0000256" key="7">
    <source>
        <dbReference type="ARBA" id="ARBA00023065"/>
    </source>
</evidence>
<organism evidence="13 14">
    <name type="scientific">Denitratimonas tolerans</name>
    <dbReference type="NCBI Taxonomy" id="1338420"/>
    <lineage>
        <taxon>Bacteria</taxon>
        <taxon>Pseudomonadati</taxon>
        <taxon>Pseudomonadota</taxon>
        <taxon>Gammaproteobacteria</taxon>
        <taxon>Lysobacterales</taxon>
        <taxon>Lysobacteraceae</taxon>
        <taxon>Denitratimonas</taxon>
    </lineage>
</organism>
<dbReference type="PANTHER" id="PTHR28259">
    <property type="entry name" value="FLUORIDE EXPORT PROTEIN 1-RELATED"/>
    <property type="match status" value="1"/>
</dbReference>
<keyword evidence="9 12" id="KW-0407">Ion channel</keyword>
<feature type="transmembrane region" description="Helical" evidence="12">
    <location>
        <begin position="68"/>
        <end position="90"/>
    </location>
</feature>
<dbReference type="GO" id="GO:0046872">
    <property type="term" value="F:metal ion binding"/>
    <property type="evidence" value="ECO:0007669"/>
    <property type="project" value="UniProtKB-KW"/>
</dbReference>
<evidence type="ECO:0000256" key="10">
    <source>
        <dbReference type="ARBA" id="ARBA00035120"/>
    </source>
</evidence>
<evidence type="ECO:0000256" key="6">
    <source>
        <dbReference type="ARBA" id="ARBA00023053"/>
    </source>
</evidence>
<evidence type="ECO:0000256" key="5">
    <source>
        <dbReference type="ARBA" id="ARBA00022989"/>
    </source>
</evidence>
<dbReference type="Proteomes" id="UP001364472">
    <property type="component" value="Unassembled WGS sequence"/>
</dbReference>
<evidence type="ECO:0000256" key="2">
    <source>
        <dbReference type="ARBA" id="ARBA00022475"/>
    </source>
</evidence>
<evidence type="ECO:0000256" key="8">
    <source>
        <dbReference type="ARBA" id="ARBA00023136"/>
    </source>
</evidence>
<sequence>MSAATWWQHAALVAAGGALGSFGRFAVGTWMARLAGTGFPWGTLAVNLAGSLAAGLLFAALDGREHSAWLRALLMVGVLGGFTTWSSFALEALMLGRGEHPAWAPAYVLVSLAGGLVLVWIGWRGGLWLRG</sequence>
<evidence type="ECO:0000256" key="9">
    <source>
        <dbReference type="ARBA" id="ARBA00023303"/>
    </source>
</evidence>
<keyword evidence="6 12" id="KW-0915">Sodium</keyword>
<keyword evidence="3" id="KW-0997">Cell inner membrane</keyword>
<dbReference type="GO" id="GO:0140114">
    <property type="term" value="P:cellular detoxification of fluoride"/>
    <property type="evidence" value="ECO:0007669"/>
    <property type="project" value="UniProtKB-UniRule"/>
</dbReference>
<accession>A0AAW9R2H7</accession>
<dbReference type="AlphaFoldDB" id="A0AAW9R2H7"/>
<comment type="subcellular location">
    <subcellularLocation>
        <location evidence="1 12">Cell membrane</location>
        <topology evidence="1 12">Multi-pass membrane protein</topology>
    </subcellularLocation>
</comment>
<keyword evidence="7 12" id="KW-0406">Ion transport</keyword>
<protein>
    <recommendedName>
        <fullName evidence="12">Fluoride-specific ion channel FluC</fullName>
    </recommendedName>
</protein>
<keyword evidence="12" id="KW-0813">Transport</keyword>
<keyword evidence="14" id="KW-1185">Reference proteome</keyword>
<feature type="transmembrane region" description="Helical" evidence="12">
    <location>
        <begin position="102"/>
        <end position="123"/>
    </location>
</feature>